<keyword evidence="1" id="KW-0723">Serine/threonine-protein kinase</keyword>
<dbReference type="InterPro" id="IPR035965">
    <property type="entry name" value="PAS-like_dom_sf"/>
</dbReference>
<name>A0A1H1R5J4_9ACTN</name>
<dbReference type="EMBL" id="LT629757">
    <property type="protein sequence ID" value="SDS30992.1"/>
    <property type="molecule type" value="Genomic_DNA"/>
</dbReference>
<dbReference type="CDD" id="cd16936">
    <property type="entry name" value="HATPase_RsbW-like"/>
    <property type="match status" value="1"/>
</dbReference>
<feature type="region of interest" description="Disordered" evidence="2">
    <location>
        <begin position="129"/>
        <end position="149"/>
    </location>
</feature>
<feature type="domain" description="Histidine kinase/HSP90-like ATPase" evidence="3">
    <location>
        <begin position="13"/>
        <end position="121"/>
    </location>
</feature>
<dbReference type="InterPro" id="IPR000014">
    <property type="entry name" value="PAS"/>
</dbReference>
<protein>
    <submittedName>
        <fullName evidence="4">Anti-sigma regulatory factor (Ser/Thr protein kinase)</fullName>
    </submittedName>
</protein>
<keyword evidence="4" id="KW-0418">Kinase</keyword>
<dbReference type="InterPro" id="IPR050267">
    <property type="entry name" value="Anti-sigma-factor_SerPK"/>
</dbReference>
<dbReference type="Pfam" id="PF13581">
    <property type="entry name" value="HATPase_c_2"/>
    <property type="match status" value="1"/>
</dbReference>
<dbReference type="SUPFAM" id="SSF55874">
    <property type="entry name" value="ATPase domain of HSP90 chaperone/DNA topoisomerase II/histidine kinase"/>
    <property type="match status" value="1"/>
</dbReference>
<evidence type="ECO:0000259" key="3">
    <source>
        <dbReference type="Pfam" id="PF13581"/>
    </source>
</evidence>
<evidence type="ECO:0000313" key="5">
    <source>
        <dbReference type="Proteomes" id="UP000198859"/>
    </source>
</evidence>
<dbReference type="CDD" id="cd00130">
    <property type="entry name" value="PAS"/>
    <property type="match status" value="1"/>
</dbReference>
<dbReference type="STRING" id="642780.SAMN04488570_1598"/>
<dbReference type="PANTHER" id="PTHR35526">
    <property type="entry name" value="ANTI-SIGMA-F FACTOR RSBW-RELATED"/>
    <property type="match status" value="1"/>
</dbReference>
<dbReference type="PANTHER" id="PTHR35526:SF3">
    <property type="entry name" value="ANTI-SIGMA-F FACTOR RSBW"/>
    <property type="match status" value="1"/>
</dbReference>
<dbReference type="InterPro" id="IPR003594">
    <property type="entry name" value="HATPase_dom"/>
</dbReference>
<sequence>MASGGLTQIRRLAAHPSSVGAARRILHDLLLGTPHESLLADGQLALSEVVTNALVHAGTEVELRVEIGVGVRVEVADGSPHLPAPRTYASLTATGRGLHLLEELVARWGVRSSGGGKTVWFELGVRSDAPSSAEGDLDGAGGSTDDDPRARDAATVVLLSVPLLLHAAWQMQAESLLREHLLSQLDEANGTDQIERHAAASEALAVLRDQLPVAAVAPDPATLLDASTDPALTADRVVVRVLPEALAQFDQLQELLQAATAMADAGVLLTPPTQPEVRSLRRWLCGEVLEQAQGRPPRRWDGGVGTEPTRAPAAWDDAAVARVTGATTAVIAADDTNRILAVSRPALALLGYDDPADLVLHRLVEIIPARFRQAHLSGFTLHLYAGRSPLVDLPVVVPALRRDGSEVSIGMTIHAEHLPRGRRVFLAHLSAVPAPDGDSETGG</sequence>
<evidence type="ECO:0000256" key="1">
    <source>
        <dbReference type="ARBA" id="ARBA00022527"/>
    </source>
</evidence>
<gene>
    <name evidence="4" type="ORF">SAMN04488570_1598</name>
</gene>
<dbReference type="AlphaFoldDB" id="A0A1H1R5J4"/>
<dbReference type="Gene3D" id="3.30.450.20">
    <property type="entry name" value="PAS domain"/>
    <property type="match status" value="1"/>
</dbReference>
<evidence type="ECO:0000313" key="4">
    <source>
        <dbReference type="EMBL" id="SDS30992.1"/>
    </source>
</evidence>
<reference evidence="5" key="1">
    <citation type="submission" date="2016-10" db="EMBL/GenBank/DDBJ databases">
        <authorList>
            <person name="Varghese N."/>
            <person name="Submissions S."/>
        </authorList>
    </citation>
    <scope>NUCLEOTIDE SEQUENCE [LARGE SCALE GENOMIC DNA]</scope>
    <source>
        <strain evidence="5">DSM 22127</strain>
    </source>
</reference>
<dbReference type="Gene3D" id="3.30.565.10">
    <property type="entry name" value="Histidine kinase-like ATPase, C-terminal domain"/>
    <property type="match status" value="1"/>
</dbReference>
<dbReference type="SUPFAM" id="SSF55785">
    <property type="entry name" value="PYP-like sensor domain (PAS domain)"/>
    <property type="match status" value="1"/>
</dbReference>
<keyword evidence="5" id="KW-1185">Reference proteome</keyword>
<organism evidence="4 5">
    <name type="scientific">Nocardioides scoriae</name>
    <dbReference type="NCBI Taxonomy" id="642780"/>
    <lineage>
        <taxon>Bacteria</taxon>
        <taxon>Bacillati</taxon>
        <taxon>Actinomycetota</taxon>
        <taxon>Actinomycetes</taxon>
        <taxon>Propionibacteriales</taxon>
        <taxon>Nocardioidaceae</taxon>
        <taxon>Nocardioides</taxon>
    </lineage>
</organism>
<evidence type="ECO:0000256" key="2">
    <source>
        <dbReference type="SAM" id="MobiDB-lite"/>
    </source>
</evidence>
<accession>A0A1H1R5J4</accession>
<dbReference type="Proteomes" id="UP000198859">
    <property type="component" value="Chromosome I"/>
</dbReference>
<keyword evidence="4" id="KW-0808">Transferase</keyword>
<proteinExistence type="predicted"/>
<dbReference type="InterPro" id="IPR036890">
    <property type="entry name" value="HATPase_C_sf"/>
</dbReference>
<dbReference type="GO" id="GO:0004674">
    <property type="term" value="F:protein serine/threonine kinase activity"/>
    <property type="evidence" value="ECO:0007669"/>
    <property type="project" value="UniProtKB-KW"/>
</dbReference>